<dbReference type="Proteomes" id="UP001328733">
    <property type="component" value="Unassembled WGS sequence"/>
</dbReference>
<evidence type="ECO:0000313" key="1">
    <source>
        <dbReference type="EMBL" id="MEG3439334.1"/>
    </source>
</evidence>
<dbReference type="EMBL" id="JBAFSM010000046">
    <property type="protein sequence ID" value="MEG3439334.1"/>
    <property type="molecule type" value="Genomic_DNA"/>
</dbReference>
<comment type="caution">
    <text evidence="1">The sequence shown here is derived from an EMBL/GenBank/DDBJ whole genome shotgun (WGS) entry which is preliminary data.</text>
</comment>
<evidence type="ECO:0000313" key="2">
    <source>
        <dbReference type="Proteomes" id="UP001328733"/>
    </source>
</evidence>
<reference evidence="1 2" key="1">
    <citation type="submission" date="2024-01" db="EMBL/GenBank/DDBJ databases">
        <title>Genomic insights into the taxonomy and metabolism of the cyanobacterium Pannus brasiliensis CCIBt3594.</title>
        <authorList>
            <person name="Machado M."/>
            <person name="Botero N.B."/>
            <person name="Andreote A.P.D."/>
            <person name="Feitosa A.M.T."/>
            <person name="Popin R."/>
            <person name="Sivonen K."/>
            <person name="Fiore M.F."/>
        </authorList>
    </citation>
    <scope>NUCLEOTIDE SEQUENCE [LARGE SCALE GENOMIC DNA]</scope>
    <source>
        <strain evidence="1 2">CCIBt3594</strain>
    </source>
</reference>
<dbReference type="AlphaFoldDB" id="A0AAW9R0V6"/>
<gene>
    <name evidence="1" type="ORF">V0288_19565</name>
</gene>
<accession>A0AAW9R0V6</accession>
<proteinExistence type="predicted"/>
<organism evidence="1 2">
    <name type="scientific">Pannus brasiliensis CCIBt3594</name>
    <dbReference type="NCBI Taxonomy" id="1427578"/>
    <lineage>
        <taxon>Bacteria</taxon>
        <taxon>Bacillati</taxon>
        <taxon>Cyanobacteriota</taxon>
        <taxon>Cyanophyceae</taxon>
        <taxon>Oscillatoriophycideae</taxon>
        <taxon>Chroococcales</taxon>
        <taxon>Microcystaceae</taxon>
        <taxon>Pannus</taxon>
    </lineage>
</organism>
<dbReference type="RefSeq" id="WP_332866820.1">
    <property type="nucleotide sequence ID" value="NZ_JBAFSM010000046.1"/>
</dbReference>
<keyword evidence="2" id="KW-1185">Reference proteome</keyword>
<sequence>MILPVPCSHRSISEGSIEVSALPLGRDRSVSRSILYKTNSFGLTVSQRTIDIQTQKDR</sequence>
<name>A0AAW9R0V6_9CHRO</name>
<protein>
    <submittedName>
        <fullName evidence="1">Uncharacterized protein</fullName>
    </submittedName>
</protein>